<evidence type="ECO:0000256" key="4">
    <source>
        <dbReference type="ARBA" id="ARBA00009524"/>
    </source>
</evidence>
<dbReference type="NCBIfam" id="TIGR00196">
    <property type="entry name" value="yjeF_cterm"/>
    <property type="match status" value="1"/>
</dbReference>
<evidence type="ECO:0000259" key="21">
    <source>
        <dbReference type="PROSITE" id="PS51385"/>
    </source>
</evidence>
<dbReference type="InterPro" id="IPR000631">
    <property type="entry name" value="CARKD"/>
</dbReference>
<evidence type="ECO:0000256" key="7">
    <source>
        <dbReference type="ARBA" id="ARBA00022840"/>
    </source>
</evidence>
<comment type="cofactor">
    <cofactor evidence="17">
        <name>Mg(2+)</name>
        <dbReference type="ChEBI" id="CHEBI:18420"/>
    </cofactor>
</comment>
<dbReference type="HAMAP" id="MF_01966">
    <property type="entry name" value="NADHX_epimerase"/>
    <property type="match status" value="1"/>
</dbReference>
<comment type="similarity">
    <text evidence="17">Belongs to the NnrD/CARKD family.</text>
</comment>
<feature type="domain" description="YjeF N-terminal" evidence="21">
    <location>
        <begin position="1"/>
        <end position="208"/>
    </location>
</feature>
<protein>
    <recommendedName>
        <fullName evidence="19">Bifunctional NAD(P)H-hydrate repair enzyme</fullName>
    </recommendedName>
    <alternativeName>
        <fullName evidence="19">Nicotinamide nucleotide repair protein</fullName>
    </alternativeName>
    <domain>
        <recommendedName>
            <fullName evidence="19">ADP-dependent (S)-NAD(P)H-hydrate dehydratase</fullName>
            <ecNumber evidence="19">4.2.1.136</ecNumber>
        </recommendedName>
        <alternativeName>
            <fullName evidence="19">ADP-dependent NAD(P)HX dehydratase</fullName>
        </alternativeName>
    </domain>
    <domain>
        <recommendedName>
            <fullName evidence="19">NAD(P)H-hydrate epimerase</fullName>
            <ecNumber evidence="19">5.1.99.6</ecNumber>
        </recommendedName>
    </domain>
</protein>
<evidence type="ECO:0000256" key="10">
    <source>
        <dbReference type="ARBA" id="ARBA00023027"/>
    </source>
</evidence>
<dbReference type="GO" id="GO:0005524">
    <property type="term" value="F:ATP binding"/>
    <property type="evidence" value="ECO:0007669"/>
    <property type="project" value="UniProtKB-UniRule"/>
</dbReference>
<dbReference type="GO" id="GO:0046496">
    <property type="term" value="P:nicotinamide nucleotide metabolic process"/>
    <property type="evidence" value="ECO:0007669"/>
    <property type="project" value="UniProtKB-UniRule"/>
</dbReference>
<feature type="binding site" evidence="18">
    <location>
        <position position="151"/>
    </location>
    <ligand>
        <name>(6S)-NADPHX</name>
        <dbReference type="ChEBI" id="CHEBI:64076"/>
    </ligand>
</feature>
<dbReference type="GO" id="GO:0110051">
    <property type="term" value="P:metabolite repair"/>
    <property type="evidence" value="ECO:0007669"/>
    <property type="project" value="TreeGrafter"/>
</dbReference>
<dbReference type="Gene3D" id="3.40.1190.20">
    <property type="match status" value="1"/>
</dbReference>
<feature type="binding site" evidence="17">
    <location>
        <position position="253"/>
    </location>
    <ligand>
        <name>(6S)-NADPHX</name>
        <dbReference type="ChEBI" id="CHEBI:64076"/>
    </ligand>
</feature>
<comment type="subunit">
    <text evidence="17">Homotetramer.</text>
</comment>
<keyword evidence="12 17" id="KW-0456">Lyase</keyword>
<dbReference type="NCBIfam" id="TIGR00197">
    <property type="entry name" value="yjeF_nterm"/>
    <property type="match status" value="1"/>
</dbReference>
<dbReference type="PANTHER" id="PTHR12592:SF0">
    <property type="entry name" value="ATP-DEPENDENT (S)-NAD(P)H-HYDRATE DEHYDRATASE"/>
    <property type="match status" value="1"/>
</dbReference>
<feature type="binding site" evidence="18">
    <location>
        <position position="154"/>
    </location>
    <ligand>
        <name>K(+)</name>
        <dbReference type="ChEBI" id="CHEBI:29103"/>
    </ligand>
</feature>
<dbReference type="InterPro" id="IPR036652">
    <property type="entry name" value="YjeF_N_dom_sf"/>
</dbReference>
<comment type="catalytic activity">
    <reaction evidence="15 17 19">
        <text>(6S)-NADHX + ADP = AMP + phosphate + NADH + H(+)</text>
        <dbReference type="Rhea" id="RHEA:32223"/>
        <dbReference type="ChEBI" id="CHEBI:15378"/>
        <dbReference type="ChEBI" id="CHEBI:43474"/>
        <dbReference type="ChEBI" id="CHEBI:57945"/>
        <dbReference type="ChEBI" id="CHEBI:64074"/>
        <dbReference type="ChEBI" id="CHEBI:456215"/>
        <dbReference type="ChEBI" id="CHEBI:456216"/>
        <dbReference type="EC" id="4.2.1.136"/>
    </reaction>
</comment>
<proteinExistence type="inferred from homology"/>
<dbReference type="GO" id="GO:0052855">
    <property type="term" value="F:ADP-dependent NAD(P)H-hydrate dehydratase activity"/>
    <property type="evidence" value="ECO:0007669"/>
    <property type="project" value="UniProtKB-UniRule"/>
</dbReference>
<dbReference type="PROSITE" id="PS51383">
    <property type="entry name" value="YJEF_C_3"/>
    <property type="match status" value="1"/>
</dbReference>
<feature type="binding site" evidence="18">
    <location>
        <begin position="122"/>
        <end position="128"/>
    </location>
    <ligand>
        <name>(6S)-NADPHX</name>
        <dbReference type="ChEBI" id="CHEBI:64076"/>
    </ligand>
</feature>
<evidence type="ECO:0000256" key="18">
    <source>
        <dbReference type="HAMAP-Rule" id="MF_01966"/>
    </source>
</evidence>
<dbReference type="Gene3D" id="3.40.50.10260">
    <property type="entry name" value="YjeF N-terminal domain"/>
    <property type="match status" value="1"/>
</dbReference>
<comment type="caution">
    <text evidence="22">The sequence shown here is derived from an EMBL/GenBank/DDBJ whole genome shotgun (WGS) entry which is preliminary data.</text>
</comment>
<evidence type="ECO:0000256" key="2">
    <source>
        <dbReference type="ARBA" id="ARBA00000909"/>
    </source>
</evidence>
<comment type="cofactor">
    <cofactor evidence="18 19">
        <name>K(+)</name>
        <dbReference type="ChEBI" id="CHEBI:29103"/>
    </cofactor>
    <text evidence="18 19">Binds 1 potassium ion per subunit.</text>
</comment>
<dbReference type="EC" id="5.1.99.6" evidence="19"/>
<feature type="binding site" evidence="17">
    <location>
        <begin position="404"/>
        <end position="408"/>
    </location>
    <ligand>
        <name>AMP</name>
        <dbReference type="ChEBI" id="CHEBI:456215"/>
    </ligand>
</feature>
<reference evidence="22" key="1">
    <citation type="submission" date="2020-05" db="EMBL/GenBank/DDBJ databases">
        <title>Identification of trans-AT polyketide cluster in two marine bacteria, producers of a novel glutaramide-containing polyketide sesbanimide D and analogs.</title>
        <authorList>
            <person name="Kacar D."/>
            <person name="Rodriguez P."/>
            <person name="Canedo L."/>
            <person name="Gonzalez E."/>
            <person name="Galan B."/>
            <person name="De La Calle F."/>
            <person name="Garcia J.L."/>
        </authorList>
    </citation>
    <scope>NUCLEOTIDE SEQUENCE</scope>
    <source>
        <strain evidence="22">PHM038</strain>
    </source>
</reference>
<dbReference type="PANTHER" id="PTHR12592">
    <property type="entry name" value="ATP-DEPENDENT (S)-NAD(P)H-HYDRATE DEHYDRATASE FAMILY MEMBER"/>
    <property type="match status" value="1"/>
</dbReference>
<evidence type="ECO:0000256" key="11">
    <source>
        <dbReference type="ARBA" id="ARBA00023235"/>
    </source>
</evidence>
<comment type="similarity">
    <text evidence="3 19">In the N-terminal section; belongs to the NnrE/AIBP family.</text>
</comment>
<evidence type="ECO:0000256" key="17">
    <source>
        <dbReference type="HAMAP-Rule" id="MF_01965"/>
    </source>
</evidence>
<evidence type="ECO:0000256" key="6">
    <source>
        <dbReference type="ARBA" id="ARBA00022741"/>
    </source>
</evidence>
<feature type="binding site" evidence="17">
    <location>
        <position position="433"/>
    </location>
    <ligand>
        <name>AMP</name>
        <dbReference type="ChEBI" id="CHEBI:456215"/>
    </ligand>
</feature>
<dbReference type="GO" id="GO:0052856">
    <property type="term" value="F:NAD(P)HX epimerase activity"/>
    <property type="evidence" value="ECO:0007669"/>
    <property type="project" value="UniProtKB-UniRule"/>
</dbReference>
<dbReference type="SUPFAM" id="SSF53613">
    <property type="entry name" value="Ribokinase-like"/>
    <property type="match status" value="1"/>
</dbReference>
<gene>
    <name evidence="17" type="primary">nnrD</name>
    <name evidence="18" type="synonym">nnrE</name>
    <name evidence="22" type="ORF">HK439_21820</name>
</gene>
<accession>A0A926P425</accession>
<comment type="similarity">
    <text evidence="4 19">In the C-terminal section; belongs to the NnrD/CARKD family.</text>
</comment>
<evidence type="ECO:0000256" key="3">
    <source>
        <dbReference type="ARBA" id="ARBA00006001"/>
    </source>
</evidence>
<keyword evidence="5 18" id="KW-0479">Metal-binding</keyword>
<evidence type="ECO:0000256" key="15">
    <source>
        <dbReference type="ARBA" id="ARBA00048238"/>
    </source>
</evidence>
<dbReference type="RefSeq" id="WP_190293601.1">
    <property type="nucleotide sequence ID" value="NZ_JABFCZ010000027.1"/>
</dbReference>
<dbReference type="EMBL" id="JABFCZ010000027">
    <property type="protein sequence ID" value="MBD1548908.1"/>
    <property type="molecule type" value="Genomic_DNA"/>
</dbReference>
<evidence type="ECO:0000313" key="23">
    <source>
        <dbReference type="Proteomes" id="UP000598467"/>
    </source>
</evidence>
<dbReference type="Pfam" id="PF01256">
    <property type="entry name" value="Carb_kinase"/>
    <property type="match status" value="1"/>
</dbReference>
<evidence type="ECO:0000259" key="20">
    <source>
        <dbReference type="PROSITE" id="PS51383"/>
    </source>
</evidence>
<evidence type="ECO:0000256" key="13">
    <source>
        <dbReference type="ARBA" id="ARBA00023268"/>
    </source>
</evidence>
<dbReference type="InterPro" id="IPR004443">
    <property type="entry name" value="YjeF_N_dom"/>
</dbReference>
<dbReference type="InterPro" id="IPR029056">
    <property type="entry name" value="Ribokinase-like"/>
</dbReference>
<comment type="function">
    <text evidence="17">Catalyzes the dehydration of the S-form of NAD(P)HX at the expense of ADP, which is converted to AMP. Together with NAD(P)HX epimerase, which catalyzes the epimerization of the S- and R-forms, the enzyme allows the repair of both epimers of NAD(P)HX, a damaged form of NAD(P)H that is a result of enzymatic or heat-dependent hydration.</text>
</comment>
<feature type="binding site" evidence="17">
    <location>
        <position position="434"/>
    </location>
    <ligand>
        <name>(6S)-NADPHX</name>
        <dbReference type="ChEBI" id="CHEBI:64076"/>
    </ligand>
</feature>
<dbReference type="SUPFAM" id="SSF64153">
    <property type="entry name" value="YjeF N-terminal domain-like"/>
    <property type="match status" value="1"/>
</dbReference>
<dbReference type="Proteomes" id="UP000598467">
    <property type="component" value="Unassembled WGS sequence"/>
</dbReference>
<evidence type="ECO:0000256" key="19">
    <source>
        <dbReference type="PIRNR" id="PIRNR017184"/>
    </source>
</evidence>
<dbReference type="InterPro" id="IPR030677">
    <property type="entry name" value="Nnr"/>
</dbReference>
<comment type="function">
    <text evidence="14 19">Bifunctional enzyme that catalyzes the epimerization of the S- and R-forms of NAD(P)HX and the dehydration of the S-form of NAD(P)HX at the expense of ADP, which is converted to AMP. This allows the repair of both epimers of NAD(P)HX, a damaged form of NAD(P)H that is a result of enzymatic or heat-dependent hydration.</text>
</comment>
<dbReference type="PROSITE" id="PS01050">
    <property type="entry name" value="YJEF_C_2"/>
    <property type="match status" value="1"/>
</dbReference>
<dbReference type="GO" id="GO:0046872">
    <property type="term" value="F:metal ion binding"/>
    <property type="evidence" value="ECO:0007669"/>
    <property type="project" value="UniProtKB-UniRule"/>
</dbReference>
<feature type="binding site" evidence="17">
    <location>
        <position position="370"/>
    </location>
    <ligand>
        <name>(6S)-NADPHX</name>
        <dbReference type="ChEBI" id="CHEBI:64076"/>
    </ligand>
</feature>
<dbReference type="EC" id="4.2.1.136" evidence="19"/>
<evidence type="ECO:0000256" key="14">
    <source>
        <dbReference type="ARBA" id="ARBA00025153"/>
    </source>
</evidence>
<comment type="catalytic activity">
    <reaction evidence="1 18 19">
        <text>(6R)-NADHX = (6S)-NADHX</text>
        <dbReference type="Rhea" id="RHEA:32215"/>
        <dbReference type="ChEBI" id="CHEBI:64074"/>
        <dbReference type="ChEBI" id="CHEBI:64075"/>
        <dbReference type="EC" id="5.1.99.6"/>
    </reaction>
</comment>
<feature type="binding site" evidence="18">
    <location>
        <position position="49"/>
    </location>
    <ligand>
        <name>K(+)</name>
        <dbReference type="ChEBI" id="CHEBI:29103"/>
    </ligand>
</feature>
<dbReference type="CDD" id="cd01171">
    <property type="entry name" value="YXKO-related"/>
    <property type="match status" value="1"/>
</dbReference>
<comment type="similarity">
    <text evidence="18">Belongs to the NnrE/AIBP family.</text>
</comment>
<keyword evidence="7 17" id="KW-0067">ATP-binding</keyword>
<organism evidence="22 23">
    <name type="scientific">Roseibium aggregatum</name>
    <dbReference type="NCBI Taxonomy" id="187304"/>
    <lineage>
        <taxon>Bacteria</taxon>
        <taxon>Pseudomonadati</taxon>
        <taxon>Pseudomonadota</taxon>
        <taxon>Alphaproteobacteria</taxon>
        <taxon>Hyphomicrobiales</taxon>
        <taxon>Stappiaceae</taxon>
        <taxon>Roseibium</taxon>
    </lineage>
</organism>
<comment type="catalytic activity">
    <reaction evidence="16 17 19">
        <text>(6S)-NADPHX + ADP = AMP + phosphate + NADPH + H(+)</text>
        <dbReference type="Rhea" id="RHEA:32235"/>
        <dbReference type="ChEBI" id="CHEBI:15378"/>
        <dbReference type="ChEBI" id="CHEBI:43474"/>
        <dbReference type="ChEBI" id="CHEBI:57783"/>
        <dbReference type="ChEBI" id="CHEBI:64076"/>
        <dbReference type="ChEBI" id="CHEBI:456215"/>
        <dbReference type="ChEBI" id="CHEBI:456216"/>
        <dbReference type="EC" id="4.2.1.136"/>
    </reaction>
</comment>
<dbReference type="Pfam" id="PF03853">
    <property type="entry name" value="YjeF_N"/>
    <property type="match status" value="1"/>
</dbReference>
<feature type="domain" description="YjeF C-terminal" evidence="20">
    <location>
        <begin position="218"/>
        <end position="488"/>
    </location>
</feature>
<evidence type="ECO:0000313" key="22">
    <source>
        <dbReference type="EMBL" id="MBD1548908.1"/>
    </source>
</evidence>
<name>A0A926P425_9HYPH</name>
<keyword evidence="10 17" id="KW-0520">NAD</keyword>
<feature type="binding site" evidence="18">
    <location>
        <position position="118"/>
    </location>
    <ligand>
        <name>K(+)</name>
        <dbReference type="ChEBI" id="CHEBI:29103"/>
    </ligand>
</feature>
<keyword evidence="6 17" id="KW-0547">Nucleotide-binding</keyword>
<evidence type="ECO:0000256" key="9">
    <source>
        <dbReference type="ARBA" id="ARBA00022958"/>
    </source>
</evidence>
<sequence length="504" mass="51761">MGEADRLTIASGIPGRDLMENAGKHVADAAAEMAGEGARVLVLCGPGNNGGDGFVAARLLKQAGFAVEVALLKDPESLGGDARLAFLDMISGEGGLVPVLIGEINLGSRLAAADLVIDALLGAGLDRELSRPLAEIVKDINASGRKVLSVDLPTGINGATGEVMGTAVRAARSVTFFRLKPGHLLYPGRACCGDPVCGDIGIGPDVLDTVRPDTFLNCPALWRSNWQPPQAEGHKYSRGHAVVFGGPVRSTGASRLSAGAALRAGAGLVTLACPPSALLVYASHLTAVMVRPVSGAEEIGALLSDRRLNAVLIGPGYGVGAPTRDAVGEILKHECAAVLDADALTSFEKEPQDLFLLIGEREQPVVMTPHGGEFARLFPDLADVDRLTAARLAATRSRAVIVLKGADTVIAAPDGRAAINANASPWLATAGSGDVLSGIICACLAQSVPPFEAAAMGVWLHSEAGNEAGAALTAEDLVPSLKPVIARLVEKTTSADDEKTSFSL</sequence>
<evidence type="ECO:0000256" key="5">
    <source>
        <dbReference type="ARBA" id="ARBA00022723"/>
    </source>
</evidence>
<keyword evidence="8 17" id="KW-0521">NADP</keyword>
<evidence type="ECO:0000256" key="16">
    <source>
        <dbReference type="ARBA" id="ARBA00049209"/>
    </source>
</evidence>
<dbReference type="HAMAP" id="MF_01965">
    <property type="entry name" value="NADHX_dehydratase"/>
    <property type="match status" value="1"/>
</dbReference>
<comment type="function">
    <text evidence="18">Catalyzes the epimerization of the S- and R-forms of NAD(P)HX, a damaged form of NAD(P)H that is a result of enzymatic or heat-dependent hydration. This is a prerequisite for the S-specific NAD(P)H-hydrate dehydratase to allow the repair of both epimers of NAD(P)HX.</text>
</comment>
<comment type="catalytic activity">
    <reaction evidence="2 18 19">
        <text>(6R)-NADPHX = (6S)-NADPHX</text>
        <dbReference type="Rhea" id="RHEA:32227"/>
        <dbReference type="ChEBI" id="CHEBI:64076"/>
        <dbReference type="ChEBI" id="CHEBI:64077"/>
        <dbReference type="EC" id="5.1.99.6"/>
    </reaction>
</comment>
<keyword evidence="9 18" id="KW-0630">Potassium</keyword>
<dbReference type="InterPro" id="IPR017953">
    <property type="entry name" value="Carbohydrate_kinase_pred_CS"/>
</dbReference>
<comment type="caution">
    <text evidence="18">Lacks conserved residue(s) required for the propagation of feature annotation.</text>
</comment>
<evidence type="ECO:0000256" key="12">
    <source>
        <dbReference type="ARBA" id="ARBA00023239"/>
    </source>
</evidence>
<feature type="binding site" evidence="18">
    <location>
        <begin position="48"/>
        <end position="52"/>
    </location>
    <ligand>
        <name>(6S)-NADPHX</name>
        <dbReference type="ChEBI" id="CHEBI:64076"/>
    </ligand>
</feature>
<keyword evidence="13" id="KW-0511">Multifunctional enzyme</keyword>
<evidence type="ECO:0000256" key="8">
    <source>
        <dbReference type="ARBA" id="ARBA00022857"/>
    </source>
</evidence>
<evidence type="ECO:0000256" key="1">
    <source>
        <dbReference type="ARBA" id="ARBA00000013"/>
    </source>
</evidence>
<keyword evidence="11 18" id="KW-0413">Isomerase</keyword>
<dbReference type="PIRSF" id="PIRSF017184">
    <property type="entry name" value="Nnr"/>
    <property type="match status" value="1"/>
</dbReference>
<dbReference type="AlphaFoldDB" id="A0A926P425"/>
<dbReference type="PROSITE" id="PS51385">
    <property type="entry name" value="YJEF_N"/>
    <property type="match status" value="1"/>
</dbReference>
<feature type="binding site" evidence="17">
    <location>
        <position position="316"/>
    </location>
    <ligand>
        <name>(6S)-NADPHX</name>
        <dbReference type="ChEBI" id="CHEBI:64076"/>
    </ligand>
</feature>